<evidence type="ECO:0000313" key="2">
    <source>
        <dbReference type="Proteomes" id="UP001218188"/>
    </source>
</evidence>
<keyword evidence="2" id="KW-1185">Reference proteome</keyword>
<dbReference type="AlphaFoldDB" id="A0AAD6TJ98"/>
<dbReference type="EMBL" id="JARJCM010000003">
    <property type="protein sequence ID" value="KAJ7046331.1"/>
    <property type="molecule type" value="Genomic_DNA"/>
</dbReference>
<gene>
    <name evidence="1" type="ORF">C8F04DRAFT_1063988</name>
</gene>
<dbReference type="Proteomes" id="UP001218188">
    <property type="component" value="Unassembled WGS sequence"/>
</dbReference>
<comment type="caution">
    <text evidence="1">The sequence shown here is derived from an EMBL/GenBank/DDBJ whole genome shotgun (WGS) entry which is preliminary data.</text>
</comment>
<evidence type="ECO:0000313" key="1">
    <source>
        <dbReference type="EMBL" id="KAJ7046331.1"/>
    </source>
</evidence>
<protein>
    <submittedName>
        <fullName evidence="1">Uncharacterized protein</fullName>
    </submittedName>
</protein>
<accession>A0AAD6TJ98</accession>
<proteinExistence type="predicted"/>
<name>A0AAD6TJ98_9AGAR</name>
<organism evidence="1 2">
    <name type="scientific">Mycena alexandri</name>
    <dbReference type="NCBI Taxonomy" id="1745969"/>
    <lineage>
        <taxon>Eukaryota</taxon>
        <taxon>Fungi</taxon>
        <taxon>Dikarya</taxon>
        <taxon>Basidiomycota</taxon>
        <taxon>Agaricomycotina</taxon>
        <taxon>Agaricomycetes</taxon>
        <taxon>Agaricomycetidae</taxon>
        <taxon>Agaricales</taxon>
        <taxon>Marasmiineae</taxon>
        <taxon>Mycenaceae</taxon>
        <taxon>Mycena</taxon>
    </lineage>
</organism>
<sequence>MLSRSHDRHRASALPRGYKHPPLFHILHPSFIHPTSMPASSPKDRFQAIFIHRVPPHLSSKEFENKVEAWIDELVQLPAVQRNVIKIEMCFADNSLDEHVKLLRFSPPAPAVIVNIVQTETLDHMRETLTDTELIRLCDRGKEFHFQDGASALSVDIIAKTNFTVPQNATRIMAIFKAPRHVALEDYSRKCHRCFEECFSLPEVEKHGVKYEVWEQNNAIDDCLPSLGHTVAKPIVIGTAACENPDNIVDDWKDPQFQRLIHKATEDPTFNLAAEVFAFQVVTKL</sequence>
<feature type="non-terminal residue" evidence="1">
    <location>
        <position position="1"/>
    </location>
</feature>
<reference evidence="1" key="1">
    <citation type="submission" date="2023-03" db="EMBL/GenBank/DDBJ databases">
        <title>Massive genome expansion in bonnet fungi (Mycena s.s.) driven by repeated elements and novel gene families across ecological guilds.</title>
        <authorList>
            <consortium name="Lawrence Berkeley National Laboratory"/>
            <person name="Harder C.B."/>
            <person name="Miyauchi S."/>
            <person name="Viragh M."/>
            <person name="Kuo A."/>
            <person name="Thoen E."/>
            <person name="Andreopoulos B."/>
            <person name="Lu D."/>
            <person name="Skrede I."/>
            <person name="Drula E."/>
            <person name="Henrissat B."/>
            <person name="Morin E."/>
            <person name="Kohler A."/>
            <person name="Barry K."/>
            <person name="LaButti K."/>
            <person name="Morin E."/>
            <person name="Salamov A."/>
            <person name="Lipzen A."/>
            <person name="Mereny Z."/>
            <person name="Hegedus B."/>
            <person name="Baldrian P."/>
            <person name="Stursova M."/>
            <person name="Weitz H."/>
            <person name="Taylor A."/>
            <person name="Grigoriev I.V."/>
            <person name="Nagy L.G."/>
            <person name="Martin F."/>
            <person name="Kauserud H."/>
        </authorList>
    </citation>
    <scope>NUCLEOTIDE SEQUENCE</scope>
    <source>
        <strain evidence="1">CBHHK200</strain>
    </source>
</reference>